<evidence type="ECO:0000256" key="1">
    <source>
        <dbReference type="SAM" id="MobiDB-lite"/>
    </source>
</evidence>
<comment type="caution">
    <text evidence="2">The sequence shown here is derived from an EMBL/GenBank/DDBJ whole genome shotgun (WGS) entry which is preliminary data.</text>
</comment>
<sequence>VVPAPPQKPPDANSWVVAPAARPPPKPPDYNIGMAGDLR</sequence>
<feature type="non-terminal residue" evidence="2">
    <location>
        <position position="1"/>
    </location>
</feature>
<dbReference type="EMBL" id="LXQA010542504">
    <property type="protein sequence ID" value="MCI58215.1"/>
    <property type="molecule type" value="Genomic_DNA"/>
</dbReference>
<accession>A0A392TE45</accession>
<evidence type="ECO:0000313" key="3">
    <source>
        <dbReference type="Proteomes" id="UP000265520"/>
    </source>
</evidence>
<proteinExistence type="predicted"/>
<dbReference type="Proteomes" id="UP000265520">
    <property type="component" value="Unassembled WGS sequence"/>
</dbReference>
<dbReference type="AlphaFoldDB" id="A0A392TE45"/>
<reference evidence="2 3" key="1">
    <citation type="journal article" date="2018" name="Front. Plant Sci.">
        <title>Red Clover (Trifolium pratense) and Zigzag Clover (T. medium) - A Picture of Genomic Similarities and Differences.</title>
        <authorList>
            <person name="Dluhosova J."/>
            <person name="Istvanek J."/>
            <person name="Nedelnik J."/>
            <person name="Repkova J."/>
        </authorList>
    </citation>
    <scope>NUCLEOTIDE SEQUENCE [LARGE SCALE GENOMIC DNA]</scope>
    <source>
        <strain evidence="3">cv. 10/8</strain>
        <tissue evidence="2">Leaf</tissue>
    </source>
</reference>
<keyword evidence="3" id="KW-1185">Reference proteome</keyword>
<evidence type="ECO:0000313" key="2">
    <source>
        <dbReference type="EMBL" id="MCI58215.1"/>
    </source>
</evidence>
<feature type="region of interest" description="Disordered" evidence="1">
    <location>
        <begin position="1"/>
        <end position="39"/>
    </location>
</feature>
<protein>
    <submittedName>
        <fullName evidence="2">Uncharacterized protein</fullName>
    </submittedName>
</protein>
<organism evidence="2 3">
    <name type="scientific">Trifolium medium</name>
    <dbReference type="NCBI Taxonomy" id="97028"/>
    <lineage>
        <taxon>Eukaryota</taxon>
        <taxon>Viridiplantae</taxon>
        <taxon>Streptophyta</taxon>
        <taxon>Embryophyta</taxon>
        <taxon>Tracheophyta</taxon>
        <taxon>Spermatophyta</taxon>
        <taxon>Magnoliopsida</taxon>
        <taxon>eudicotyledons</taxon>
        <taxon>Gunneridae</taxon>
        <taxon>Pentapetalae</taxon>
        <taxon>rosids</taxon>
        <taxon>fabids</taxon>
        <taxon>Fabales</taxon>
        <taxon>Fabaceae</taxon>
        <taxon>Papilionoideae</taxon>
        <taxon>50 kb inversion clade</taxon>
        <taxon>NPAAA clade</taxon>
        <taxon>Hologalegina</taxon>
        <taxon>IRL clade</taxon>
        <taxon>Trifolieae</taxon>
        <taxon>Trifolium</taxon>
    </lineage>
</organism>
<name>A0A392TE45_9FABA</name>